<proteinExistence type="predicted"/>
<gene>
    <name evidence="1" type="ORF">HRTV-27_gp77</name>
</gene>
<reference evidence="1" key="1">
    <citation type="submission" date="2021-05" db="EMBL/GenBank/DDBJ databases">
        <title>Diversity, taxonomy and evolution of archaeal viruses of the class Caudoviricetes.</title>
        <authorList>
            <person name="Liu Y."/>
            <person name="Demina T.A."/>
            <person name="Roux S."/>
            <person name="Aiewsakun P."/>
            <person name="Kazlauskas D."/>
            <person name="Simmonds P."/>
            <person name="Prangishvili D."/>
            <person name="Oksanen H.M."/>
            <person name="Krupovic M."/>
        </authorList>
    </citation>
    <scope>NUCLEOTIDE SEQUENCE</scope>
    <source>
        <strain evidence="1">HRTV-27/27</strain>
    </source>
</reference>
<evidence type="ECO:0000313" key="2">
    <source>
        <dbReference type="Proteomes" id="UP000827260"/>
    </source>
</evidence>
<dbReference type="EMBL" id="MZ334522">
    <property type="protein sequence ID" value="UBF22770.1"/>
    <property type="molecule type" value="Genomic_DNA"/>
</dbReference>
<organism evidence="1 2">
    <name type="scientific">Halorubrum tailed virus 27</name>
    <dbReference type="NCBI Taxonomy" id="2878008"/>
    <lineage>
        <taxon>Viruses</taxon>
        <taxon>Duplodnaviria</taxon>
        <taxon>Heunggongvirae</taxon>
        <taxon>Uroviricota</taxon>
        <taxon>Caudoviricetes</taxon>
        <taxon>Thumleimavirales</taxon>
        <taxon>Hafunaviridae</taxon>
        <taxon>Minorvirus</taxon>
        <taxon>Minorvirus thailandense</taxon>
        <taxon>Minorvirus HRTV27</taxon>
    </lineage>
</organism>
<protein>
    <submittedName>
        <fullName evidence="1">Uncharacterized protein</fullName>
    </submittedName>
</protein>
<sequence>MIYTEEDMREAFVAGHAAGRYRGRVSAASRLSEFKRKSAESSYDKWRVYANESVGHDLNDLNDLVRALEESK</sequence>
<evidence type="ECO:0000313" key="1">
    <source>
        <dbReference type="EMBL" id="UBF22770.1"/>
    </source>
</evidence>
<accession>A0AAE8XY02</accession>
<keyword evidence="2" id="KW-1185">Reference proteome</keyword>
<name>A0AAE8XY02_9CAUD</name>
<dbReference type="Proteomes" id="UP000827260">
    <property type="component" value="Segment"/>
</dbReference>